<keyword evidence="3" id="KW-1185">Reference proteome</keyword>
<accession>A0A6G1G3H7</accession>
<gene>
    <name evidence="2 4" type="ORF">P152DRAFT_343039</name>
</gene>
<proteinExistence type="predicted"/>
<reference evidence="4" key="3">
    <citation type="submission" date="2025-04" db="UniProtKB">
        <authorList>
            <consortium name="RefSeq"/>
        </authorList>
    </citation>
    <scope>IDENTIFICATION</scope>
    <source>
        <strain evidence="4">CBS 781.70</strain>
    </source>
</reference>
<reference evidence="2 4" key="1">
    <citation type="submission" date="2020-01" db="EMBL/GenBank/DDBJ databases">
        <authorList>
            <consortium name="DOE Joint Genome Institute"/>
            <person name="Haridas S."/>
            <person name="Albert R."/>
            <person name="Binder M."/>
            <person name="Bloem J."/>
            <person name="Labutti K."/>
            <person name="Salamov A."/>
            <person name="Andreopoulos B."/>
            <person name="Baker S.E."/>
            <person name="Barry K."/>
            <person name="Bills G."/>
            <person name="Bluhm B.H."/>
            <person name="Cannon C."/>
            <person name="Castanera R."/>
            <person name="Culley D.E."/>
            <person name="Daum C."/>
            <person name="Ezra D."/>
            <person name="Gonzalez J.B."/>
            <person name="Henrissat B."/>
            <person name="Kuo A."/>
            <person name="Liang C."/>
            <person name="Lipzen A."/>
            <person name="Lutzoni F."/>
            <person name="Magnuson J."/>
            <person name="Mondo S."/>
            <person name="Nolan M."/>
            <person name="Ohm R."/>
            <person name="Pangilinan J."/>
            <person name="Park H.-J."/>
            <person name="Ramirez L."/>
            <person name="Alfaro M."/>
            <person name="Sun H."/>
            <person name="Tritt A."/>
            <person name="Yoshinaga Y."/>
            <person name="Zwiers L.-H."/>
            <person name="Turgeon B.G."/>
            <person name="Goodwin S.B."/>
            <person name="Spatafora J.W."/>
            <person name="Crous P.W."/>
            <person name="Grigoriev I.V."/>
        </authorList>
    </citation>
    <scope>NUCLEOTIDE SEQUENCE</scope>
    <source>
        <strain evidence="2 4">CBS 781.70</strain>
    </source>
</reference>
<organism evidence="2">
    <name type="scientific">Eremomyces bilateralis CBS 781.70</name>
    <dbReference type="NCBI Taxonomy" id="1392243"/>
    <lineage>
        <taxon>Eukaryota</taxon>
        <taxon>Fungi</taxon>
        <taxon>Dikarya</taxon>
        <taxon>Ascomycota</taxon>
        <taxon>Pezizomycotina</taxon>
        <taxon>Dothideomycetes</taxon>
        <taxon>Dothideomycetes incertae sedis</taxon>
        <taxon>Eremomycetales</taxon>
        <taxon>Eremomycetaceae</taxon>
        <taxon>Eremomyces</taxon>
    </lineage>
</organism>
<dbReference type="Proteomes" id="UP000504638">
    <property type="component" value="Unplaced"/>
</dbReference>
<dbReference type="GeneID" id="54415914"/>
<sequence length="174" mass="18840">MSLAHLHRIERSCLFDNSAGEFADDVFLHGVSCDDQAPPASSYLSPFSGGISVRSPASRIELCLSCAARESGTALHPTGIPAFRLCGVGFWYSPFILGYHSLCRKPCPWDDGGMVTGVIGAQKDSEELSSNLCKVTSYRKSSVTPPRDAPRNTFPQALTTTPQLTKNKYSQPLL</sequence>
<evidence type="ECO:0000313" key="3">
    <source>
        <dbReference type="Proteomes" id="UP000504638"/>
    </source>
</evidence>
<name>A0A6G1G3H7_9PEZI</name>
<reference evidence="4" key="2">
    <citation type="submission" date="2020-04" db="EMBL/GenBank/DDBJ databases">
        <authorList>
            <consortium name="NCBI Genome Project"/>
        </authorList>
    </citation>
    <scope>NUCLEOTIDE SEQUENCE</scope>
    <source>
        <strain evidence="4">CBS 781.70</strain>
    </source>
</reference>
<dbReference type="AlphaFoldDB" id="A0A6G1G3H7"/>
<evidence type="ECO:0000313" key="2">
    <source>
        <dbReference type="EMBL" id="KAF1812568.1"/>
    </source>
</evidence>
<dbReference type="RefSeq" id="XP_033534199.1">
    <property type="nucleotide sequence ID" value="XM_033675344.1"/>
</dbReference>
<protein>
    <submittedName>
        <fullName evidence="2 4">Uncharacterized protein</fullName>
    </submittedName>
</protein>
<feature type="region of interest" description="Disordered" evidence="1">
    <location>
        <begin position="140"/>
        <end position="161"/>
    </location>
</feature>
<evidence type="ECO:0000313" key="4">
    <source>
        <dbReference type="RefSeq" id="XP_033534199.1"/>
    </source>
</evidence>
<dbReference type="EMBL" id="ML975157">
    <property type="protein sequence ID" value="KAF1812568.1"/>
    <property type="molecule type" value="Genomic_DNA"/>
</dbReference>
<evidence type="ECO:0000256" key="1">
    <source>
        <dbReference type="SAM" id="MobiDB-lite"/>
    </source>
</evidence>